<feature type="compositionally biased region" description="Low complexity" evidence="2">
    <location>
        <begin position="233"/>
        <end position="265"/>
    </location>
</feature>
<dbReference type="InterPro" id="IPR034454">
    <property type="entry name" value="MEI2-like_RRM3"/>
</dbReference>
<reference evidence="4 5" key="1">
    <citation type="journal article" date="2010" name="Nature">
        <title>The Ectocarpus genome and the independent evolution of multicellularity in brown algae.</title>
        <authorList>
            <person name="Cock J.M."/>
            <person name="Sterck L."/>
            <person name="Rouze P."/>
            <person name="Scornet D."/>
            <person name="Allen A.E."/>
            <person name="Amoutzias G."/>
            <person name="Anthouard V."/>
            <person name="Artiguenave F."/>
            <person name="Aury J.M."/>
            <person name="Badger J.H."/>
            <person name="Beszteri B."/>
            <person name="Billiau K."/>
            <person name="Bonnet E."/>
            <person name="Bothwell J.H."/>
            <person name="Bowler C."/>
            <person name="Boyen C."/>
            <person name="Brownlee C."/>
            <person name="Carrano C.J."/>
            <person name="Charrier B."/>
            <person name="Cho G.Y."/>
            <person name="Coelho S.M."/>
            <person name="Collen J."/>
            <person name="Corre E."/>
            <person name="Da Silva C."/>
            <person name="Delage L."/>
            <person name="Delaroque N."/>
            <person name="Dittami S.M."/>
            <person name="Doulbeau S."/>
            <person name="Elias M."/>
            <person name="Farnham G."/>
            <person name="Gachon C.M."/>
            <person name="Gschloessl B."/>
            <person name="Heesch S."/>
            <person name="Jabbari K."/>
            <person name="Jubin C."/>
            <person name="Kawai H."/>
            <person name="Kimura K."/>
            <person name="Kloareg B."/>
            <person name="Kupper F.C."/>
            <person name="Lang D."/>
            <person name="Le Bail A."/>
            <person name="Leblanc C."/>
            <person name="Lerouge P."/>
            <person name="Lohr M."/>
            <person name="Lopez P.J."/>
            <person name="Martens C."/>
            <person name="Maumus F."/>
            <person name="Michel G."/>
            <person name="Miranda-Saavedra D."/>
            <person name="Morales J."/>
            <person name="Moreau H."/>
            <person name="Motomura T."/>
            <person name="Nagasato C."/>
            <person name="Napoli C.A."/>
            <person name="Nelson D.R."/>
            <person name="Nyvall-Collen P."/>
            <person name="Peters A.F."/>
            <person name="Pommier C."/>
            <person name="Potin P."/>
            <person name="Poulain J."/>
            <person name="Quesneville H."/>
            <person name="Read B."/>
            <person name="Rensing S.A."/>
            <person name="Ritter A."/>
            <person name="Rousvoal S."/>
            <person name="Samanta M."/>
            <person name="Samson G."/>
            <person name="Schroeder D.C."/>
            <person name="Segurens B."/>
            <person name="Strittmatter M."/>
            <person name="Tonon T."/>
            <person name="Tregear J.W."/>
            <person name="Valentin K."/>
            <person name="von Dassow P."/>
            <person name="Yamagishi T."/>
            <person name="Van de Peer Y."/>
            <person name="Wincker P."/>
        </authorList>
    </citation>
    <scope>NUCLEOTIDE SEQUENCE [LARGE SCALE GENOMIC DNA]</scope>
    <source>
        <strain evidence="5">Ec32 / CCAP1310/4</strain>
    </source>
</reference>
<feature type="compositionally biased region" description="Basic and acidic residues" evidence="2">
    <location>
        <begin position="516"/>
        <end position="529"/>
    </location>
</feature>
<dbReference type="Pfam" id="PF04059">
    <property type="entry name" value="RRM_2"/>
    <property type="match status" value="1"/>
</dbReference>
<feature type="compositionally biased region" description="Low complexity" evidence="2">
    <location>
        <begin position="15"/>
        <end position="31"/>
    </location>
</feature>
<dbReference type="InterPro" id="IPR007201">
    <property type="entry name" value="Mei2-like_Rrm_C"/>
</dbReference>
<dbReference type="InterPro" id="IPR035979">
    <property type="entry name" value="RBD_domain_sf"/>
</dbReference>
<organism evidence="4 5">
    <name type="scientific">Ectocarpus siliculosus</name>
    <name type="common">Brown alga</name>
    <name type="synonym">Conferva siliculosa</name>
    <dbReference type="NCBI Taxonomy" id="2880"/>
    <lineage>
        <taxon>Eukaryota</taxon>
        <taxon>Sar</taxon>
        <taxon>Stramenopiles</taxon>
        <taxon>Ochrophyta</taxon>
        <taxon>PX clade</taxon>
        <taxon>Phaeophyceae</taxon>
        <taxon>Ectocarpales</taxon>
        <taxon>Ectocarpaceae</taxon>
        <taxon>Ectocarpus</taxon>
    </lineage>
</organism>
<evidence type="ECO:0000259" key="3">
    <source>
        <dbReference type="Pfam" id="PF04059"/>
    </source>
</evidence>
<feature type="region of interest" description="Disordered" evidence="2">
    <location>
        <begin position="489"/>
        <end position="542"/>
    </location>
</feature>
<feature type="compositionally biased region" description="Polar residues" evidence="2">
    <location>
        <begin position="131"/>
        <end position="153"/>
    </location>
</feature>
<evidence type="ECO:0000256" key="2">
    <source>
        <dbReference type="SAM" id="MobiDB-lite"/>
    </source>
</evidence>
<evidence type="ECO:0000313" key="4">
    <source>
        <dbReference type="EMBL" id="CBJ29932.1"/>
    </source>
</evidence>
<dbReference type="EMBL" id="FN649760">
    <property type="protein sequence ID" value="CBJ29932.1"/>
    <property type="molecule type" value="Genomic_DNA"/>
</dbReference>
<proteinExistence type="predicted"/>
<dbReference type="SUPFAM" id="SSF54928">
    <property type="entry name" value="RNA-binding domain, RBD"/>
    <property type="match status" value="2"/>
</dbReference>
<evidence type="ECO:0000313" key="5">
    <source>
        <dbReference type="Proteomes" id="UP000002630"/>
    </source>
</evidence>
<dbReference type="PANTHER" id="PTHR23189">
    <property type="entry name" value="RNA RECOGNITION MOTIF-CONTAINING"/>
    <property type="match status" value="1"/>
</dbReference>
<keyword evidence="1" id="KW-0694">RNA-binding</keyword>
<name>D7FMB4_ECTSI</name>
<keyword evidence="5" id="KW-1185">Reference proteome</keyword>
<feature type="domain" description="Mei2-like C-terminal RNA recognition motif" evidence="3">
    <location>
        <begin position="633"/>
        <end position="729"/>
    </location>
</feature>
<feature type="compositionally biased region" description="Low complexity" evidence="2">
    <location>
        <begin position="496"/>
        <end position="511"/>
    </location>
</feature>
<sequence length="797" mass="84920">MPAGDGLGDDASRGSPSSAADQYSSSVSVMVSQRPPPVFAAQQTPHRVQSSTNLDLVDCVGSDLLLAMNNLDVGEQQARACANLANNGCHHGLLEGGPGAGSPPPPPPPPPGDGGFLPLAALAPPPARQPSWLTAQQQQARVQNEHFPSSSRGSLYGCDSGEEGGGADGGGTHHRQLRSSSCGGLVMGGGRLDDDDSSRQQQAYPPGSNGNSNNSRGSPGALPPPGFGLDSCSSVGSWNGSTNSSTNNSAAAAAAARLRRPSSSNGGNGGNPHLDESWTAVLNAPAGAELMEFLTERPSRALVLWNVEAIGEDELRAACEGHGPLYYLRAEHRRKRVIFVAYYDVRDAVNAHRSLGAELSSNYLMDEHGARPRPAVHFSIELHAGFSYKEGSVVAHDLPAQVTEAEVGSVFQVYGDLRRVAQHHAHPSSFSVEFCSIQDARVAAQELTVRNPWGHGITVEPAVRSEAEKALGKKLHATLNRWTAESTQVYEDRMRSSSSSIVMSGRSSDSDSPPPKPERTPTRMVEASRPECGGMRGSPPLRGMPGGCAGAGGLGYKDVRTRQMSLDEARLQHGNSGGGGGGGARTVRCNSDSSSQILMAASSPHSAGPECSGNGGHEFSLDLKKVSKGMDKRTTIMVRNIPNKYTQMMLLQEIDSSYRGAYDFFYLPIDFKNKCNVGYAFINFMDYRRIVPFFREFNAQRWKNFNSEKVCAISYARIQGKASMISRFQNSSLMEKDGEYRPLIFHSTGPERGRPEPFPASSKAYRAVLAPGGGGGGVFGVRDRERSVSNSSALSMS</sequence>
<feature type="compositionally biased region" description="Low complexity" evidence="2">
    <location>
        <begin position="199"/>
        <end position="220"/>
    </location>
</feature>
<dbReference type="InParanoid" id="D7FMB4"/>
<gene>
    <name evidence="4" type="ORF">Esi_0166_0035</name>
</gene>
<dbReference type="CDD" id="cd12531">
    <property type="entry name" value="RRM3_MEI2_like"/>
    <property type="match status" value="1"/>
</dbReference>
<feature type="compositionally biased region" description="Pro residues" evidence="2">
    <location>
        <begin position="101"/>
        <end position="112"/>
    </location>
</feature>
<dbReference type="STRING" id="2880.D7FMB4"/>
<dbReference type="eggNOG" id="KOG4660">
    <property type="taxonomic scope" value="Eukaryota"/>
</dbReference>
<protein>
    <recommendedName>
        <fullName evidence="3">Mei2-like C-terminal RNA recognition motif domain-containing protein</fullName>
    </recommendedName>
</protein>
<dbReference type="GO" id="GO:0003723">
    <property type="term" value="F:RNA binding"/>
    <property type="evidence" value="ECO:0007669"/>
    <property type="project" value="UniProtKB-KW"/>
</dbReference>
<feature type="region of interest" description="Disordered" evidence="2">
    <location>
        <begin position="773"/>
        <end position="797"/>
    </location>
</feature>
<feature type="region of interest" description="Disordered" evidence="2">
    <location>
        <begin position="1"/>
        <end position="31"/>
    </location>
</feature>
<dbReference type="AlphaFoldDB" id="D7FMB4"/>
<evidence type="ECO:0000256" key="1">
    <source>
        <dbReference type="ARBA" id="ARBA00022884"/>
    </source>
</evidence>
<dbReference type="OrthoDB" id="417481at2759"/>
<feature type="compositionally biased region" description="Polar residues" evidence="2">
    <location>
        <begin position="788"/>
        <end position="797"/>
    </location>
</feature>
<accession>D7FMB4</accession>
<feature type="region of interest" description="Disordered" evidence="2">
    <location>
        <begin position="94"/>
        <end position="276"/>
    </location>
</feature>
<dbReference type="Proteomes" id="UP000002630">
    <property type="component" value="Unassembled WGS sequence"/>
</dbReference>